<dbReference type="EMBL" id="CAJVQB010013720">
    <property type="protein sequence ID" value="CAG8764004.1"/>
    <property type="molecule type" value="Genomic_DNA"/>
</dbReference>
<dbReference type="InterPro" id="IPR027417">
    <property type="entry name" value="P-loop_NTPase"/>
</dbReference>
<dbReference type="Gene3D" id="2.160.20.80">
    <property type="entry name" value="E3 ubiquitin-protein ligase SopA"/>
    <property type="match status" value="1"/>
</dbReference>
<feature type="non-terminal residue" evidence="2">
    <location>
        <position position="920"/>
    </location>
</feature>
<gene>
    <name evidence="2" type="ORF">GMARGA_LOCUS17806</name>
</gene>
<name>A0ABN7VF48_GIGMA</name>
<dbReference type="SUPFAM" id="SSF141571">
    <property type="entry name" value="Pentapeptide repeat-like"/>
    <property type="match status" value="1"/>
</dbReference>
<evidence type="ECO:0000313" key="2">
    <source>
        <dbReference type="EMBL" id="CAG8764004.1"/>
    </source>
</evidence>
<organism evidence="2 3">
    <name type="scientific">Gigaspora margarita</name>
    <dbReference type="NCBI Taxonomy" id="4874"/>
    <lineage>
        <taxon>Eukaryota</taxon>
        <taxon>Fungi</taxon>
        <taxon>Fungi incertae sedis</taxon>
        <taxon>Mucoromycota</taxon>
        <taxon>Glomeromycotina</taxon>
        <taxon>Glomeromycetes</taxon>
        <taxon>Diversisporales</taxon>
        <taxon>Gigasporaceae</taxon>
        <taxon>Gigaspora</taxon>
    </lineage>
</organism>
<proteinExistence type="predicted"/>
<keyword evidence="3" id="KW-1185">Reference proteome</keyword>
<dbReference type="Gene3D" id="3.40.50.300">
    <property type="entry name" value="P-loop containing nucleotide triphosphate hydrolases"/>
    <property type="match status" value="1"/>
</dbReference>
<feature type="domain" description="NACHT" evidence="1">
    <location>
        <begin position="243"/>
        <end position="399"/>
    </location>
</feature>
<dbReference type="Proteomes" id="UP000789901">
    <property type="component" value="Unassembled WGS sequence"/>
</dbReference>
<dbReference type="InterPro" id="IPR007111">
    <property type="entry name" value="NACHT_NTPase"/>
</dbReference>
<dbReference type="InterPro" id="IPR001646">
    <property type="entry name" value="5peptide_repeat"/>
</dbReference>
<evidence type="ECO:0000313" key="3">
    <source>
        <dbReference type="Proteomes" id="UP000789901"/>
    </source>
</evidence>
<dbReference type="Pfam" id="PF13599">
    <property type="entry name" value="Pentapeptide_4"/>
    <property type="match status" value="1"/>
</dbReference>
<dbReference type="InterPro" id="IPR051082">
    <property type="entry name" value="Pentapeptide-BTB/POZ_domain"/>
</dbReference>
<accession>A0ABN7VF48</accession>
<sequence>MENLEEAQSLDLERNRREMLAKIGESENQNETHEFEEALELYVKPRGSWNVPIIKTSNDKEKMDDEKMEEGDIEQVVDRFLASKDKLTSHDKEILEDAANEFLIKQENTSLIKAVNNFFEAENQLNLEDISALKVAADQFLALKDKKALELLEMVVNEFLESPKEIELKDVIHTLKNKSSFENELFIRVLESHIATEDVEILKKASKDKGDFITSANELLTLKAKEVLETVVNELLTSKRKKVLLILGSGGTGKSTFNRYFARRLWERAKKDMRQSIPLFIALAPLEELINKNQDFIETYLRERGKLSTDQIKELRNRKFVFILDGYDEIAERERHCYESNMFSEWKNAKIIISCRPEYLDESSKKKFWPKENGKRGFQELTLTPFSWTEIEQYIKNYVNYSKKNDNSPSWDADTYIRSIKNIPQIEDLVSNPILLKITLTVLPGLFEKKITSQINSIVLYDEFFKKWFERAQNRLQNIQLKPKERDEFYRLNKEGFTSHCLQFGKEFAFEMFVSNNKVVVDYEPVNEETASDLARFLGNTDLRLLLIRFSMPLFRRGSQYWFFHKSLRDYLIACALIDSLKDTSQTPLFNKQLIISEHAIQQFLVERVQQMSEHIPPLLNLIESSKKNANIRIASANAITILSRAKIPIPKNLNNVRVPEADLSNGGFNKAQFVRADLNNVNFQNANLRSASLECASLQNAYFKDADLTSANLQYANLQYAKLPSSSFRYADFKGAILLYVDHKIKKCEIDYWHDKITNVDEIKKHEIDNWITALNNVDEIIIQLKYWLNKINDSKDVDEIKNQFNDWLDKIQVSDYVNEIIKHEIESWLDEIKMSDNIEEIIKQLKYWVDKINDSEGADEIKKQIIDQLDKIKGSDCINKIIKFKINCWLDEKYLDKVKEIKEQEISYWLDKIKGLDD</sequence>
<protein>
    <submittedName>
        <fullName evidence="2">12264_t:CDS:1</fullName>
    </submittedName>
</protein>
<evidence type="ECO:0000259" key="1">
    <source>
        <dbReference type="Pfam" id="PF05729"/>
    </source>
</evidence>
<dbReference type="PANTHER" id="PTHR14136">
    <property type="entry name" value="BTB_POZ DOMAIN-CONTAINING PROTEIN KCTD9"/>
    <property type="match status" value="1"/>
</dbReference>
<comment type="caution">
    <text evidence="2">The sequence shown here is derived from an EMBL/GenBank/DDBJ whole genome shotgun (WGS) entry which is preliminary data.</text>
</comment>
<dbReference type="PANTHER" id="PTHR14136:SF17">
    <property type="entry name" value="BTB_POZ DOMAIN-CONTAINING PROTEIN KCTD9"/>
    <property type="match status" value="1"/>
</dbReference>
<dbReference type="SUPFAM" id="SSF52540">
    <property type="entry name" value="P-loop containing nucleoside triphosphate hydrolases"/>
    <property type="match status" value="1"/>
</dbReference>
<dbReference type="Pfam" id="PF05729">
    <property type="entry name" value="NACHT"/>
    <property type="match status" value="1"/>
</dbReference>
<reference evidence="2 3" key="1">
    <citation type="submission" date="2021-06" db="EMBL/GenBank/DDBJ databases">
        <authorList>
            <person name="Kallberg Y."/>
            <person name="Tangrot J."/>
            <person name="Rosling A."/>
        </authorList>
    </citation>
    <scope>NUCLEOTIDE SEQUENCE [LARGE SCALE GENOMIC DNA]</scope>
    <source>
        <strain evidence="2 3">120-4 pot B 10/14</strain>
    </source>
</reference>